<feature type="non-terminal residue" evidence="1">
    <location>
        <position position="78"/>
    </location>
</feature>
<dbReference type="Proteomes" id="UP000589485">
    <property type="component" value="Unassembled WGS sequence"/>
</dbReference>
<proteinExistence type="predicted"/>
<reference evidence="1 2" key="1">
    <citation type="submission" date="2019-09" db="EMBL/GenBank/DDBJ databases">
        <title>Bird 10,000 Genomes (B10K) Project - Family phase.</title>
        <authorList>
            <person name="Zhang G."/>
        </authorList>
    </citation>
    <scope>NUCLEOTIDE SEQUENCE [LARGE SCALE GENOMIC DNA]</scope>
    <source>
        <strain evidence="1">B10K-DU-030-41</strain>
        <tissue evidence="1">Muscle</tissue>
    </source>
</reference>
<name>A0A7K7TIF2_9TYRA</name>
<gene>
    <name evidence="1" type="primary">Erv31_1</name>
    <name evidence="1" type="ORF">SAPAEN_R14827</name>
</gene>
<sequence length="78" mass="8609">GQNLFVNLATEIAKELNVSNCWVCGGPLISEEWPWKGKSLSAFDIVRWNRTATSKIVRPEGWVLGSVTTGEDCLERSG</sequence>
<organism evidence="1 2">
    <name type="scientific">Sapayoa aenigma</name>
    <name type="common">broad-billed sapayoa</name>
    <dbReference type="NCBI Taxonomy" id="239371"/>
    <lineage>
        <taxon>Eukaryota</taxon>
        <taxon>Metazoa</taxon>
        <taxon>Chordata</taxon>
        <taxon>Craniata</taxon>
        <taxon>Vertebrata</taxon>
        <taxon>Euteleostomi</taxon>
        <taxon>Archelosauria</taxon>
        <taxon>Archosauria</taxon>
        <taxon>Dinosauria</taxon>
        <taxon>Saurischia</taxon>
        <taxon>Theropoda</taxon>
        <taxon>Coelurosauria</taxon>
        <taxon>Aves</taxon>
        <taxon>Neognathae</taxon>
        <taxon>Neoaves</taxon>
        <taxon>Telluraves</taxon>
        <taxon>Australaves</taxon>
        <taxon>Passeriformes</taxon>
        <taxon>Tyrannidae</taxon>
        <taxon>Sapayoa</taxon>
    </lineage>
</organism>
<comment type="caution">
    <text evidence="1">The sequence shown here is derived from an EMBL/GenBank/DDBJ whole genome shotgun (WGS) entry which is preliminary data.</text>
</comment>
<dbReference type="AlphaFoldDB" id="A0A7K7TIF2"/>
<evidence type="ECO:0000313" key="1">
    <source>
        <dbReference type="EMBL" id="NXA16673.1"/>
    </source>
</evidence>
<keyword evidence="2" id="KW-1185">Reference proteome</keyword>
<evidence type="ECO:0000313" key="2">
    <source>
        <dbReference type="Proteomes" id="UP000589485"/>
    </source>
</evidence>
<dbReference type="EMBL" id="VZSY01006260">
    <property type="protein sequence ID" value="NXA16673.1"/>
    <property type="molecule type" value="Genomic_DNA"/>
</dbReference>
<feature type="non-terminal residue" evidence="1">
    <location>
        <position position="1"/>
    </location>
</feature>
<dbReference type="OrthoDB" id="9325190at2759"/>
<accession>A0A7K7TIF2</accession>
<protein>
    <submittedName>
        <fullName evidence="1">ENR1 protein</fullName>
    </submittedName>
</protein>